<dbReference type="AlphaFoldDB" id="A0A820EPL9"/>
<proteinExistence type="predicted"/>
<comment type="caution">
    <text evidence="1">The sequence shown here is derived from an EMBL/GenBank/DDBJ whole genome shotgun (WGS) entry which is preliminary data.</text>
</comment>
<evidence type="ECO:0000313" key="2">
    <source>
        <dbReference type="Proteomes" id="UP000663874"/>
    </source>
</evidence>
<reference evidence="1" key="1">
    <citation type="submission" date="2021-02" db="EMBL/GenBank/DDBJ databases">
        <authorList>
            <person name="Nowell W R."/>
        </authorList>
    </citation>
    <scope>NUCLEOTIDE SEQUENCE</scope>
</reference>
<evidence type="ECO:0000313" key="1">
    <source>
        <dbReference type="EMBL" id="CAF4251884.1"/>
    </source>
</evidence>
<dbReference type="EMBL" id="CAJOBE010022654">
    <property type="protein sequence ID" value="CAF4251884.1"/>
    <property type="molecule type" value="Genomic_DNA"/>
</dbReference>
<organism evidence="1 2">
    <name type="scientific">Rotaria sordida</name>
    <dbReference type="NCBI Taxonomy" id="392033"/>
    <lineage>
        <taxon>Eukaryota</taxon>
        <taxon>Metazoa</taxon>
        <taxon>Spiralia</taxon>
        <taxon>Gnathifera</taxon>
        <taxon>Rotifera</taxon>
        <taxon>Eurotatoria</taxon>
        <taxon>Bdelloidea</taxon>
        <taxon>Philodinida</taxon>
        <taxon>Philodinidae</taxon>
        <taxon>Rotaria</taxon>
    </lineage>
</organism>
<dbReference type="Proteomes" id="UP000663874">
    <property type="component" value="Unassembled WGS sequence"/>
</dbReference>
<protein>
    <submittedName>
        <fullName evidence="1">Uncharacterized protein</fullName>
    </submittedName>
</protein>
<sequence length="113" mass="13376">MSNLKLILEVNQDGKLILPFSRRVLNLPRIENCSQFRNLVTQQGNNFVWLYTGNYDKIRFKTTERELHEVFDRYAIKKCKQSKKCEDVILLDGVHNTTDNEEDDNDGIQWIKD</sequence>
<gene>
    <name evidence="1" type="ORF">FNK824_LOCUS38662</name>
</gene>
<name>A0A820EPL9_9BILA</name>
<accession>A0A820EPL9</accession>